<sequence>MTKTPNTFPDRHDVLTAIGYGVAIWVIATTLITTLGPVLLPDSGSWPGVLAIIAFTAAALALAVIAYVLYRRRRADSITHRLLFGSGIAATGLLLDAVIYGAAASRYPSLTEPQQGPVAFFLVSAYAALIIAPHVVRTRQGEHCPIA</sequence>
<feature type="domain" description="DUF7937" evidence="2">
    <location>
        <begin position="14"/>
        <end position="142"/>
    </location>
</feature>
<feature type="transmembrane region" description="Helical" evidence="1">
    <location>
        <begin position="20"/>
        <end position="40"/>
    </location>
</feature>
<feature type="transmembrane region" description="Helical" evidence="1">
    <location>
        <begin position="46"/>
        <end position="70"/>
    </location>
</feature>
<dbReference type="Proteomes" id="UP000023703">
    <property type="component" value="Chromosome"/>
</dbReference>
<dbReference type="EMBL" id="CP006842">
    <property type="protein sequence ID" value="AHW63590.1"/>
    <property type="molecule type" value="Genomic_DNA"/>
</dbReference>
<dbReference type="RefSeq" id="WP_038547241.1">
    <property type="nucleotide sequence ID" value="NZ_CP006842.1"/>
</dbReference>
<dbReference type="AlphaFoldDB" id="X5E818"/>
<proteinExistence type="predicted"/>
<keyword evidence="4" id="KW-1185">Reference proteome</keyword>
<feature type="transmembrane region" description="Helical" evidence="1">
    <location>
        <begin position="118"/>
        <end position="136"/>
    </location>
</feature>
<gene>
    <name evidence="3" type="ORF">CGLY_05710</name>
</gene>
<protein>
    <submittedName>
        <fullName evidence="3">Putative membrane protein</fullName>
    </submittedName>
</protein>
<reference evidence="3 4" key="1">
    <citation type="journal article" date="2015" name="Int. J. Syst. Evol. Microbiol.">
        <title>Revisiting Corynebacterium glyciniphilum (ex Kubota et al., 1972) sp. nov., nom. rev., isolated from putrefied banana.</title>
        <authorList>
            <person name="Al-Dilaimi A."/>
            <person name="Bednarz H."/>
            <person name="Lomker A."/>
            <person name="Niehaus K."/>
            <person name="Kalinowski J."/>
            <person name="Ruckert C."/>
        </authorList>
    </citation>
    <scope>NUCLEOTIDE SEQUENCE [LARGE SCALE GENOMIC DNA]</scope>
    <source>
        <strain evidence="3">AJ 3170</strain>
    </source>
</reference>
<dbReference type="Pfam" id="PF25592">
    <property type="entry name" value="DUF7937"/>
    <property type="match status" value="1"/>
</dbReference>
<evidence type="ECO:0000313" key="4">
    <source>
        <dbReference type="Proteomes" id="UP000023703"/>
    </source>
</evidence>
<dbReference type="OrthoDB" id="3259232at2"/>
<name>X5E818_9CORY</name>
<accession>X5E818</accession>
<dbReference type="InterPro" id="IPR057697">
    <property type="entry name" value="DUF7937"/>
</dbReference>
<keyword evidence="1" id="KW-0472">Membrane</keyword>
<evidence type="ECO:0000256" key="1">
    <source>
        <dbReference type="SAM" id="Phobius"/>
    </source>
</evidence>
<keyword evidence="1" id="KW-1133">Transmembrane helix</keyword>
<feature type="transmembrane region" description="Helical" evidence="1">
    <location>
        <begin position="82"/>
        <end position="103"/>
    </location>
</feature>
<dbReference type="HOGENOM" id="CLU_1840822_0_0_11"/>
<dbReference type="KEGG" id="cgy:CGLY_05710"/>
<evidence type="ECO:0000313" key="3">
    <source>
        <dbReference type="EMBL" id="AHW63590.1"/>
    </source>
</evidence>
<evidence type="ECO:0000259" key="2">
    <source>
        <dbReference type="Pfam" id="PF25592"/>
    </source>
</evidence>
<organism evidence="3 4">
    <name type="scientific">Corynebacterium glyciniphilum AJ 3170</name>
    <dbReference type="NCBI Taxonomy" id="1404245"/>
    <lineage>
        <taxon>Bacteria</taxon>
        <taxon>Bacillati</taxon>
        <taxon>Actinomycetota</taxon>
        <taxon>Actinomycetes</taxon>
        <taxon>Mycobacteriales</taxon>
        <taxon>Corynebacteriaceae</taxon>
        <taxon>Corynebacterium</taxon>
    </lineage>
</organism>
<keyword evidence="1" id="KW-0812">Transmembrane</keyword>